<dbReference type="EMBL" id="GGFK01014721">
    <property type="protein sequence ID" value="MBW48042.1"/>
    <property type="molecule type" value="Transcribed_RNA"/>
</dbReference>
<evidence type="ECO:0000256" key="1">
    <source>
        <dbReference type="SAM" id="MobiDB-lite"/>
    </source>
</evidence>
<evidence type="ECO:0000313" key="2">
    <source>
        <dbReference type="EMBL" id="MBW48042.1"/>
    </source>
</evidence>
<proteinExistence type="predicted"/>
<accession>A0A2M4B4X6</accession>
<name>A0A2M4B4X6_9DIPT</name>
<organism evidence="2">
    <name type="scientific">Anopheles triannulatus</name>
    <dbReference type="NCBI Taxonomy" id="58253"/>
    <lineage>
        <taxon>Eukaryota</taxon>
        <taxon>Metazoa</taxon>
        <taxon>Ecdysozoa</taxon>
        <taxon>Arthropoda</taxon>
        <taxon>Hexapoda</taxon>
        <taxon>Insecta</taxon>
        <taxon>Pterygota</taxon>
        <taxon>Neoptera</taxon>
        <taxon>Endopterygota</taxon>
        <taxon>Diptera</taxon>
        <taxon>Nematocera</taxon>
        <taxon>Culicoidea</taxon>
        <taxon>Culicidae</taxon>
        <taxon>Anophelinae</taxon>
        <taxon>Anopheles</taxon>
    </lineage>
</organism>
<sequence>MRHACFAPTVAIISMSWADLDAKPTVRGSPSSNGVHPGELEPLRGGTAIAETDGGRSEVRRGSDLGTIPRTRHEQQQLLGLRQLEEGGDLGNRQACD</sequence>
<feature type="region of interest" description="Disordered" evidence="1">
    <location>
        <begin position="24"/>
        <end position="97"/>
    </location>
</feature>
<reference evidence="2" key="1">
    <citation type="submission" date="2018-01" db="EMBL/GenBank/DDBJ databases">
        <title>An insight into the sialome of Amazonian anophelines.</title>
        <authorList>
            <person name="Ribeiro J.M."/>
            <person name="Scarpassa V."/>
            <person name="Calvo E."/>
        </authorList>
    </citation>
    <scope>NUCLEOTIDE SEQUENCE</scope>
    <source>
        <tissue evidence="2">Salivary glands</tissue>
    </source>
</reference>
<dbReference type="AlphaFoldDB" id="A0A2M4B4X6"/>
<feature type="compositionally biased region" description="Basic and acidic residues" evidence="1">
    <location>
        <begin position="53"/>
        <end position="63"/>
    </location>
</feature>
<protein>
    <submittedName>
        <fullName evidence="2">Putative secreted protein</fullName>
    </submittedName>
</protein>